<dbReference type="EMBL" id="MK072385">
    <property type="protein sequence ID" value="AYV82922.1"/>
    <property type="molecule type" value="Genomic_DNA"/>
</dbReference>
<accession>A0A3G5A7A4</accession>
<dbReference type="SUPFAM" id="SSF64484">
    <property type="entry name" value="beta and beta-prime subunits of DNA dependent RNA-polymerase"/>
    <property type="match status" value="1"/>
</dbReference>
<protein>
    <submittedName>
        <fullName evidence="1">Uncharacterized protein</fullName>
    </submittedName>
</protein>
<sequence>MAENFKVLREVNDARAYLESRNDSKLLRNPEFRDQMWLFYIGPYAYEALCQCCGTRPIFKQLRTGGFELGHVISKVIYDNHHYTNLRLICGGCNKAQGMKNMDDFMNENRYEPHENWNGFKESFTETAHMDLRNDGEKVATPGKIRCEVCQQDYVNMPAHLATAKHQQNLLKNESSNCCNNLIF</sequence>
<gene>
    <name evidence="1" type="ORF">Hyperionvirus3_68</name>
</gene>
<reference evidence="1" key="1">
    <citation type="submission" date="2018-10" db="EMBL/GenBank/DDBJ databases">
        <title>Hidden diversity of soil giant viruses.</title>
        <authorList>
            <person name="Schulz F."/>
            <person name="Alteio L."/>
            <person name="Goudeau D."/>
            <person name="Ryan E.M."/>
            <person name="Malmstrom R.R."/>
            <person name="Blanchard J."/>
            <person name="Woyke T."/>
        </authorList>
    </citation>
    <scope>NUCLEOTIDE SEQUENCE</scope>
    <source>
        <strain evidence="1">HYV1</strain>
    </source>
</reference>
<dbReference type="Gene3D" id="1.10.30.50">
    <property type="match status" value="1"/>
</dbReference>
<name>A0A3G5A7A4_9VIRU</name>
<organism evidence="1">
    <name type="scientific">Hyperionvirus sp</name>
    <dbReference type="NCBI Taxonomy" id="2487770"/>
    <lineage>
        <taxon>Viruses</taxon>
        <taxon>Varidnaviria</taxon>
        <taxon>Bamfordvirae</taxon>
        <taxon>Nucleocytoviricota</taxon>
        <taxon>Megaviricetes</taxon>
        <taxon>Imitervirales</taxon>
        <taxon>Mimiviridae</taxon>
        <taxon>Klosneuvirinae</taxon>
    </lineage>
</organism>
<evidence type="ECO:0000313" key="1">
    <source>
        <dbReference type="EMBL" id="AYV82922.1"/>
    </source>
</evidence>
<proteinExistence type="predicted"/>